<accession>A0A7W6MNM1</accession>
<dbReference type="PANTHER" id="PTHR43095:SF5">
    <property type="entry name" value="XYLULOSE KINASE"/>
    <property type="match status" value="1"/>
</dbReference>
<sequence length="506" mass="54601">MSRAYLGIDVGTYQTKGVVVSGTGEVLAATNRSHRMIVPQPGWAEHDAERDWWGEFASIARQLVTECGLPAEAIRAVGASGIGPCMLPVDADNRPLMNAVLYGVDTRAHEEIAELTDRIGADTLLQRTGNPLTSQSVGPKILWLKRHRPEIYRDAAAFVNSTTFLVERLTGQRVLDHYSAASFQPLYDPARHDWADDLCAGIVERERLPELLWTSEIAGTVTAQAAAETGLAPGTPVIAGTIDAAAEAVSVGVARPGQMMLMYGSTIFMILVTADPARDRRLWSAPWLFPGQYALMSGLATSGTLTQWFREQFARDLAKDGAMGRLAEEAAASPPGANGLIVLPYFSGERTPLHDPHAKGMIFGLDLTHSRGDVYRGVLEGIAYGVRHVLETYEDIGNRPDEICAVGGGTNNEVWSQAVSDASGEAQVLRRETIGASFGNAFLAAVGVGDAAPADIDSWNPVVGRVEPRAAHAGTYDRGFGTYRELYERTRDLMRPPAEPYRDGIG</sequence>
<dbReference type="Proteomes" id="UP000588647">
    <property type="component" value="Unassembled WGS sequence"/>
</dbReference>
<dbReference type="Pfam" id="PF00370">
    <property type="entry name" value="FGGY_N"/>
    <property type="match status" value="1"/>
</dbReference>
<comment type="similarity">
    <text evidence="1">Belongs to the FGGY kinase family.</text>
</comment>
<protein>
    <submittedName>
        <fullName evidence="6">Xylulokinase</fullName>
        <ecNumber evidence="6">2.7.1.17</ecNumber>
    </submittedName>
</protein>
<dbReference type="InterPro" id="IPR018485">
    <property type="entry name" value="FGGY_C"/>
</dbReference>
<evidence type="ECO:0000256" key="2">
    <source>
        <dbReference type="ARBA" id="ARBA00022679"/>
    </source>
</evidence>
<dbReference type="CDD" id="cd07804">
    <property type="entry name" value="ASKHA_NBD_FGGY_RrXK-like"/>
    <property type="match status" value="1"/>
</dbReference>
<feature type="domain" description="Carbohydrate kinase FGGY N-terminal" evidence="4">
    <location>
        <begin position="5"/>
        <end position="248"/>
    </location>
</feature>
<dbReference type="RefSeq" id="WP_183206512.1">
    <property type="nucleotide sequence ID" value="NZ_JAAAMM010000001.1"/>
</dbReference>
<reference evidence="6 7" key="1">
    <citation type="submission" date="2020-08" db="EMBL/GenBank/DDBJ databases">
        <title>Genomic Encyclopedia of Type Strains, Phase IV (KMG-IV): sequencing the most valuable type-strain genomes for metagenomic binning, comparative biology and taxonomic classification.</title>
        <authorList>
            <person name="Goeker M."/>
        </authorList>
    </citation>
    <scope>NUCLEOTIDE SEQUENCE [LARGE SCALE GENOMIC DNA]</scope>
    <source>
        <strain evidence="6 7">DSM 103570</strain>
    </source>
</reference>
<name>A0A7W6MNM1_9HYPH</name>
<dbReference type="InterPro" id="IPR018484">
    <property type="entry name" value="FGGY_N"/>
</dbReference>
<dbReference type="PIRSF" id="PIRSF000538">
    <property type="entry name" value="GlpK"/>
    <property type="match status" value="1"/>
</dbReference>
<dbReference type="SUPFAM" id="SSF53067">
    <property type="entry name" value="Actin-like ATPase domain"/>
    <property type="match status" value="2"/>
</dbReference>
<keyword evidence="7" id="KW-1185">Reference proteome</keyword>
<dbReference type="Gene3D" id="3.30.420.40">
    <property type="match status" value="2"/>
</dbReference>
<dbReference type="EC" id="2.7.1.17" evidence="6"/>
<dbReference type="GO" id="GO:0004856">
    <property type="term" value="F:D-xylulokinase activity"/>
    <property type="evidence" value="ECO:0007669"/>
    <property type="project" value="UniProtKB-EC"/>
</dbReference>
<comment type="caution">
    <text evidence="6">The sequence shown here is derived from an EMBL/GenBank/DDBJ whole genome shotgun (WGS) entry which is preliminary data.</text>
</comment>
<evidence type="ECO:0000259" key="5">
    <source>
        <dbReference type="Pfam" id="PF02782"/>
    </source>
</evidence>
<dbReference type="InterPro" id="IPR000577">
    <property type="entry name" value="Carb_kinase_FGGY"/>
</dbReference>
<evidence type="ECO:0000313" key="6">
    <source>
        <dbReference type="EMBL" id="MBB4002030.1"/>
    </source>
</evidence>
<dbReference type="EMBL" id="JACIEM010000001">
    <property type="protein sequence ID" value="MBB4002030.1"/>
    <property type="molecule type" value="Genomic_DNA"/>
</dbReference>
<proteinExistence type="inferred from homology"/>
<evidence type="ECO:0000259" key="4">
    <source>
        <dbReference type="Pfam" id="PF00370"/>
    </source>
</evidence>
<gene>
    <name evidence="6" type="ORF">GGR03_001077</name>
</gene>
<dbReference type="InterPro" id="IPR043129">
    <property type="entry name" value="ATPase_NBD"/>
</dbReference>
<dbReference type="InterPro" id="IPR050406">
    <property type="entry name" value="FGGY_Carb_Kinase"/>
</dbReference>
<keyword evidence="2 6" id="KW-0808">Transferase</keyword>
<dbReference type="PANTHER" id="PTHR43095">
    <property type="entry name" value="SUGAR KINASE"/>
    <property type="match status" value="1"/>
</dbReference>
<dbReference type="Pfam" id="PF02782">
    <property type="entry name" value="FGGY_C"/>
    <property type="match status" value="1"/>
</dbReference>
<feature type="domain" description="Carbohydrate kinase FGGY C-terminal" evidence="5">
    <location>
        <begin position="260"/>
        <end position="447"/>
    </location>
</feature>
<keyword evidence="3 6" id="KW-0418">Kinase</keyword>
<organism evidence="6 7">
    <name type="scientific">Aurantimonas endophytica</name>
    <dbReference type="NCBI Taxonomy" id="1522175"/>
    <lineage>
        <taxon>Bacteria</taxon>
        <taxon>Pseudomonadati</taxon>
        <taxon>Pseudomonadota</taxon>
        <taxon>Alphaproteobacteria</taxon>
        <taxon>Hyphomicrobiales</taxon>
        <taxon>Aurantimonadaceae</taxon>
        <taxon>Aurantimonas</taxon>
    </lineage>
</organism>
<evidence type="ECO:0000256" key="3">
    <source>
        <dbReference type="ARBA" id="ARBA00022777"/>
    </source>
</evidence>
<evidence type="ECO:0000256" key="1">
    <source>
        <dbReference type="ARBA" id="ARBA00009156"/>
    </source>
</evidence>
<evidence type="ECO:0000313" key="7">
    <source>
        <dbReference type="Proteomes" id="UP000588647"/>
    </source>
</evidence>
<dbReference type="AlphaFoldDB" id="A0A7W6MNM1"/>